<gene>
    <name evidence="2" type="ORF">H9830_07010</name>
</gene>
<keyword evidence="1" id="KW-0472">Membrane</keyword>
<evidence type="ECO:0000313" key="3">
    <source>
        <dbReference type="Proteomes" id="UP000824005"/>
    </source>
</evidence>
<comment type="caution">
    <text evidence="2">The sequence shown here is derived from an EMBL/GenBank/DDBJ whole genome shotgun (WGS) entry which is preliminary data.</text>
</comment>
<protein>
    <submittedName>
        <fullName evidence="2">DUF4307 domain-containing protein</fullName>
    </submittedName>
</protein>
<dbReference type="Pfam" id="PF14155">
    <property type="entry name" value="DUF4307"/>
    <property type="match status" value="1"/>
</dbReference>
<organism evidence="2 3">
    <name type="scientific">Candidatus Agrococcus pullicola</name>
    <dbReference type="NCBI Taxonomy" id="2838429"/>
    <lineage>
        <taxon>Bacteria</taxon>
        <taxon>Bacillati</taxon>
        <taxon>Actinomycetota</taxon>
        <taxon>Actinomycetes</taxon>
        <taxon>Micrococcales</taxon>
        <taxon>Microbacteriaceae</taxon>
        <taxon>Agrococcus</taxon>
    </lineage>
</organism>
<proteinExistence type="predicted"/>
<dbReference type="InterPro" id="IPR025443">
    <property type="entry name" value="DUF4307"/>
</dbReference>
<feature type="transmembrane region" description="Helical" evidence="1">
    <location>
        <begin position="20"/>
        <end position="42"/>
    </location>
</feature>
<accession>A0A9D1YUE4</accession>
<dbReference type="EMBL" id="DXDC01000204">
    <property type="protein sequence ID" value="HIY66009.1"/>
    <property type="molecule type" value="Genomic_DNA"/>
</dbReference>
<keyword evidence="1" id="KW-1133">Transmembrane helix</keyword>
<dbReference type="Proteomes" id="UP000824005">
    <property type="component" value="Unassembled WGS sequence"/>
</dbReference>
<evidence type="ECO:0000313" key="2">
    <source>
        <dbReference type="EMBL" id="HIY66009.1"/>
    </source>
</evidence>
<reference evidence="2" key="1">
    <citation type="journal article" date="2021" name="PeerJ">
        <title>Extensive microbial diversity within the chicken gut microbiome revealed by metagenomics and culture.</title>
        <authorList>
            <person name="Gilroy R."/>
            <person name="Ravi A."/>
            <person name="Getino M."/>
            <person name="Pursley I."/>
            <person name="Horton D.L."/>
            <person name="Alikhan N.F."/>
            <person name="Baker D."/>
            <person name="Gharbi K."/>
            <person name="Hall N."/>
            <person name="Watson M."/>
            <person name="Adriaenssens E.M."/>
            <person name="Foster-Nyarko E."/>
            <person name="Jarju S."/>
            <person name="Secka A."/>
            <person name="Antonio M."/>
            <person name="Oren A."/>
            <person name="Chaudhuri R.R."/>
            <person name="La Ragione R."/>
            <person name="Hildebrand F."/>
            <person name="Pallen M.J."/>
        </authorList>
    </citation>
    <scope>NUCLEOTIDE SEQUENCE</scope>
    <source>
        <strain evidence="2">ChiGjej1B1-98</strain>
    </source>
</reference>
<sequence>MTTLDVRYGRTKQRRRRGILIAVIAGAAITLVMGLWVAWAGVGDTSGMVESRTVARETLNDHEMQVTFEVSTHGEVSVDCAVLVVNEMNSPIGWTIVPVATDEQRTQVESVVVTTSEPAANGMVYRCWIP</sequence>
<reference evidence="2" key="2">
    <citation type="submission" date="2021-04" db="EMBL/GenBank/DDBJ databases">
        <authorList>
            <person name="Gilroy R."/>
        </authorList>
    </citation>
    <scope>NUCLEOTIDE SEQUENCE</scope>
    <source>
        <strain evidence="2">ChiGjej1B1-98</strain>
    </source>
</reference>
<dbReference type="AlphaFoldDB" id="A0A9D1YUE4"/>
<keyword evidence="1" id="KW-0812">Transmembrane</keyword>
<evidence type="ECO:0000256" key="1">
    <source>
        <dbReference type="SAM" id="Phobius"/>
    </source>
</evidence>
<name>A0A9D1YUE4_9MICO</name>